<accession>A0A437LT87</accession>
<evidence type="ECO:0000313" key="2">
    <source>
        <dbReference type="Proteomes" id="UP000288587"/>
    </source>
</evidence>
<evidence type="ECO:0000313" key="1">
    <source>
        <dbReference type="EMBL" id="RVT88619.1"/>
    </source>
</evidence>
<gene>
    <name evidence="1" type="ORF">EOD73_06530</name>
</gene>
<reference evidence="1 2" key="1">
    <citation type="submission" date="2019-01" db="EMBL/GenBank/DDBJ databases">
        <authorList>
            <person name="Chen W.-M."/>
        </authorList>
    </citation>
    <scope>NUCLEOTIDE SEQUENCE [LARGE SCALE GENOMIC DNA]</scope>
    <source>
        <strain evidence="1 2">CCP-18</strain>
    </source>
</reference>
<comment type="caution">
    <text evidence="1">The sequence shown here is derived from an EMBL/GenBank/DDBJ whole genome shotgun (WGS) entry which is preliminary data.</text>
</comment>
<keyword evidence="2" id="KW-1185">Reference proteome</keyword>
<dbReference type="OrthoDB" id="7062500at2"/>
<organism evidence="1 2">
    <name type="scientific">Inhella crocodyli</name>
    <dbReference type="NCBI Taxonomy" id="2499851"/>
    <lineage>
        <taxon>Bacteria</taxon>
        <taxon>Pseudomonadati</taxon>
        <taxon>Pseudomonadota</taxon>
        <taxon>Betaproteobacteria</taxon>
        <taxon>Burkholderiales</taxon>
        <taxon>Sphaerotilaceae</taxon>
        <taxon>Inhella</taxon>
    </lineage>
</organism>
<dbReference type="RefSeq" id="WP_127681976.1">
    <property type="nucleotide sequence ID" value="NZ_SACM01000001.1"/>
</dbReference>
<name>A0A437LT87_9BURK</name>
<sequence>MTEFTVLDRPPPPSSLLAQRAAQGEYVDAYCLQVPAPAALPGWVVAFYGTRLFAAERCVLALLGHPSRRAQAHALAQGEREGFAAWMVTARRSDELLLTEASGRTRSWLSVQSLDPGSLLWFGSALRTRQQDADGRPRLTGAMKALLGLHERYSRALLRAGARDLLRGAA</sequence>
<dbReference type="Proteomes" id="UP000288587">
    <property type="component" value="Unassembled WGS sequence"/>
</dbReference>
<protein>
    <submittedName>
        <fullName evidence="1">Uncharacterized protein</fullName>
    </submittedName>
</protein>
<dbReference type="EMBL" id="SACM01000001">
    <property type="protein sequence ID" value="RVT88619.1"/>
    <property type="molecule type" value="Genomic_DNA"/>
</dbReference>
<proteinExistence type="predicted"/>
<dbReference type="AlphaFoldDB" id="A0A437LT87"/>